<dbReference type="SUPFAM" id="SSF117892">
    <property type="entry name" value="Band 7/SPFH domain"/>
    <property type="match status" value="1"/>
</dbReference>
<protein>
    <recommendedName>
        <fullName evidence="3">Band 7 domain-containing protein</fullName>
    </recommendedName>
</protein>
<name>A0A813TWR9_9BILA</name>
<gene>
    <name evidence="4" type="ORF">OXX778_LOCUS7438</name>
</gene>
<dbReference type="PANTHER" id="PTHR10264:SF19">
    <property type="entry name" value="AT06885P-RELATED"/>
    <property type="match status" value="1"/>
</dbReference>
<keyword evidence="5" id="KW-1185">Reference proteome</keyword>
<dbReference type="InterPro" id="IPR036013">
    <property type="entry name" value="Band_7/SPFH_dom_sf"/>
</dbReference>
<dbReference type="AlphaFoldDB" id="A0A813TWR9"/>
<dbReference type="InterPro" id="IPR001972">
    <property type="entry name" value="Stomatin_HflK_fam"/>
</dbReference>
<dbReference type="Gene3D" id="3.30.479.30">
    <property type="entry name" value="Band 7 domain"/>
    <property type="match status" value="1"/>
</dbReference>
<evidence type="ECO:0000256" key="2">
    <source>
        <dbReference type="SAM" id="Phobius"/>
    </source>
</evidence>
<comment type="similarity">
    <text evidence="1">Belongs to the band 7/mec-2 family.</text>
</comment>
<dbReference type="SMART" id="SM00244">
    <property type="entry name" value="PHB"/>
    <property type="match status" value="1"/>
</dbReference>
<dbReference type="Pfam" id="PF01145">
    <property type="entry name" value="Band_7"/>
    <property type="match status" value="1"/>
</dbReference>
<dbReference type="InterPro" id="IPR043202">
    <property type="entry name" value="Band-7_stomatin-like"/>
</dbReference>
<dbReference type="GO" id="GO:0009898">
    <property type="term" value="C:cytoplasmic side of plasma membrane"/>
    <property type="evidence" value="ECO:0007669"/>
    <property type="project" value="UniProtKB-ARBA"/>
</dbReference>
<sequence>MSYYNYSLRQSELYIDRSDKTGNSNYYSQWLSNILVLLSLFLIIATFPISLLFCTRMIKEYERAVIFRLGCCFEKIKGPGIIFILPCLDTYEKVDTRTVVIEVKPQEILTRDSVTIRVDAIIFFRVFDPYLALNKISNVQYGTRLLAASTLRNTLGTRTLKQILKEKDTLADMMQEMLNLTTNEWGSIVERIEIKDIKLPLHLQKAMASEAEATREAIANVIIAKGEKEASISLKKAADLLGKNPVAMHLRYLQALSQIATENTSTIVFPIPIELNNYLSSNN</sequence>
<dbReference type="OrthoDB" id="2105077at2759"/>
<feature type="transmembrane region" description="Helical" evidence="2">
    <location>
        <begin position="30"/>
        <end position="53"/>
    </location>
</feature>
<organism evidence="4 5">
    <name type="scientific">Brachionus calyciflorus</name>
    <dbReference type="NCBI Taxonomy" id="104777"/>
    <lineage>
        <taxon>Eukaryota</taxon>
        <taxon>Metazoa</taxon>
        <taxon>Spiralia</taxon>
        <taxon>Gnathifera</taxon>
        <taxon>Rotifera</taxon>
        <taxon>Eurotatoria</taxon>
        <taxon>Monogononta</taxon>
        <taxon>Pseudotrocha</taxon>
        <taxon>Ploima</taxon>
        <taxon>Brachionidae</taxon>
        <taxon>Brachionus</taxon>
    </lineage>
</organism>
<dbReference type="Proteomes" id="UP000663879">
    <property type="component" value="Unassembled WGS sequence"/>
</dbReference>
<dbReference type="PANTHER" id="PTHR10264">
    <property type="entry name" value="BAND 7 PROTEIN-RELATED"/>
    <property type="match status" value="1"/>
</dbReference>
<comment type="caution">
    <text evidence="4">The sequence shown here is derived from an EMBL/GenBank/DDBJ whole genome shotgun (WGS) entry which is preliminary data.</text>
</comment>
<keyword evidence="2" id="KW-1133">Transmembrane helix</keyword>
<dbReference type="FunFam" id="3.30.479.30:FF:000004">
    <property type="entry name" value="Putative membrane protease family, stomatin"/>
    <property type="match status" value="1"/>
</dbReference>
<keyword evidence="2" id="KW-0812">Transmembrane</keyword>
<dbReference type="Gene3D" id="6.10.250.2090">
    <property type="match status" value="1"/>
</dbReference>
<dbReference type="EMBL" id="CAJNOC010000950">
    <property type="protein sequence ID" value="CAF0820461.1"/>
    <property type="molecule type" value="Genomic_DNA"/>
</dbReference>
<reference evidence="4" key="1">
    <citation type="submission" date="2021-02" db="EMBL/GenBank/DDBJ databases">
        <authorList>
            <person name="Nowell W R."/>
        </authorList>
    </citation>
    <scope>NUCLEOTIDE SEQUENCE</scope>
    <source>
        <strain evidence="4">Ploen Becks lab</strain>
    </source>
</reference>
<keyword evidence="2" id="KW-0472">Membrane</keyword>
<proteinExistence type="inferred from homology"/>
<accession>A0A813TWR9</accession>
<evidence type="ECO:0000313" key="5">
    <source>
        <dbReference type="Proteomes" id="UP000663879"/>
    </source>
</evidence>
<feature type="domain" description="Band 7" evidence="3">
    <location>
        <begin position="53"/>
        <end position="211"/>
    </location>
</feature>
<dbReference type="PRINTS" id="PR00721">
    <property type="entry name" value="STOMATIN"/>
</dbReference>
<dbReference type="InterPro" id="IPR001107">
    <property type="entry name" value="Band_7"/>
</dbReference>
<evidence type="ECO:0000259" key="3">
    <source>
        <dbReference type="SMART" id="SM00244"/>
    </source>
</evidence>
<evidence type="ECO:0000256" key="1">
    <source>
        <dbReference type="ARBA" id="ARBA00008164"/>
    </source>
</evidence>
<evidence type="ECO:0000313" key="4">
    <source>
        <dbReference type="EMBL" id="CAF0820461.1"/>
    </source>
</evidence>